<dbReference type="EMBL" id="CP010777">
    <property type="protein sequence ID" value="AKQ46172.1"/>
    <property type="molecule type" value="Genomic_DNA"/>
</dbReference>
<dbReference type="KEGG" id="ruf:TH63_11895"/>
<name>A0A0H4VQG0_9BACT</name>
<keyword evidence="2" id="KW-1185">Reference proteome</keyword>
<organism evidence="1 2">
    <name type="scientific">Rufibacter radiotolerans</name>
    <dbReference type="NCBI Taxonomy" id="1379910"/>
    <lineage>
        <taxon>Bacteria</taxon>
        <taxon>Pseudomonadati</taxon>
        <taxon>Bacteroidota</taxon>
        <taxon>Cytophagia</taxon>
        <taxon>Cytophagales</taxon>
        <taxon>Hymenobacteraceae</taxon>
        <taxon>Rufibacter</taxon>
    </lineage>
</organism>
<reference evidence="1 2" key="1">
    <citation type="submission" date="2015-01" db="EMBL/GenBank/DDBJ databases">
        <title>Rufibacter sp./DG31D/ whole genome sequencing.</title>
        <authorList>
            <person name="Kim M.K."/>
            <person name="Srinivasan S."/>
            <person name="Lee J.-J."/>
        </authorList>
    </citation>
    <scope>NUCLEOTIDE SEQUENCE [LARGE SCALE GENOMIC DNA]</scope>
    <source>
        <strain evidence="1 2">DG31D</strain>
    </source>
</reference>
<proteinExistence type="predicted"/>
<dbReference type="PATRIC" id="fig|1379910.4.peg.2579"/>
<evidence type="ECO:0000313" key="2">
    <source>
        <dbReference type="Proteomes" id="UP000036458"/>
    </source>
</evidence>
<accession>A0A0H4VQG0</accession>
<evidence type="ECO:0000313" key="1">
    <source>
        <dbReference type="EMBL" id="AKQ46172.1"/>
    </source>
</evidence>
<gene>
    <name evidence="1" type="ORF">TH63_11895</name>
</gene>
<dbReference type="AlphaFoldDB" id="A0A0H4VQG0"/>
<sequence length="79" mass="8990">MPLGNFCFKPIFRKTIPKRNKRYSLSLRERARVRGSGGCLARAYLIKSTPILCFSGVLLPKRPAAEFYSAGNHEMMLQK</sequence>
<dbReference type="Proteomes" id="UP000036458">
    <property type="component" value="Chromosome"/>
</dbReference>
<protein>
    <submittedName>
        <fullName evidence="1">Uncharacterized protein</fullName>
    </submittedName>
</protein>